<protein>
    <submittedName>
        <fullName evidence="2">Uncharacterized protein</fullName>
    </submittedName>
</protein>
<evidence type="ECO:0000313" key="1">
    <source>
        <dbReference type="Proteomes" id="UP000887574"/>
    </source>
</evidence>
<organism evidence="1 2">
    <name type="scientific">Ditylenchus dipsaci</name>
    <dbReference type="NCBI Taxonomy" id="166011"/>
    <lineage>
        <taxon>Eukaryota</taxon>
        <taxon>Metazoa</taxon>
        <taxon>Ecdysozoa</taxon>
        <taxon>Nematoda</taxon>
        <taxon>Chromadorea</taxon>
        <taxon>Rhabditida</taxon>
        <taxon>Tylenchina</taxon>
        <taxon>Tylenchomorpha</taxon>
        <taxon>Sphaerularioidea</taxon>
        <taxon>Anguinidae</taxon>
        <taxon>Anguininae</taxon>
        <taxon>Ditylenchus</taxon>
    </lineage>
</organism>
<reference evidence="2" key="1">
    <citation type="submission" date="2022-11" db="UniProtKB">
        <authorList>
            <consortium name="WormBaseParasite"/>
        </authorList>
    </citation>
    <scope>IDENTIFICATION</scope>
</reference>
<evidence type="ECO:0000313" key="2">
    <source>
        <dbReference type="WBParaSite" id="jg25911"/>
    </source>
</evidence>
<name>A0A915E3V1_9BILA</name>
<dbReference type="Proteomes" id="UP000887574">
    <property type="component" value="Unplaced"/>
</dbReference>
<keyword evidence="1" id="KW-1185">Reference proteome</keyword>
<proteinExistence type="predicted"/>
<accession>A0A915E3V1</accession>
<sequence>MFWCSTAQTIVDQQTAIDHTMDDFSTITVTANLCAPTGGPGRWIERKSAREIAATDKLCALPSCCCQRIGNGGWRKPGVWRGHYSRGRL</sequence>
<dbReference type="AlphaFoldDB" id="A0A915E3V1"/>
<dbReference type="WBParaSite" id="jg25911">
    <property type="protein sequence ID" value="jg25911"/>
    <property type="gene ID" value="jg25911"/>
</dbReference>